<dbReference type="Gene3D" id="2.30.30.110">
    <property type="match status" value="1"/>
</dbReference>
<organism evidence="1 2">
    <name type="scientific">Candidatus Kaiserbacteria bacterium CG08_land_8_20_14_0_20_50_21</name>
    <dbReference type="NCBI Taxonomy" id="1974604"/>
    <lineage>
        <taxon>Bacteria</taxon>
        <taxon>Candidatus Kaiseribacteriota</taxon>
    </lineage>
</organism>
<evidence type="ECO:0000313" key="2">
    <source>
        <dbReference type="Proteomes" id="UP000228687"/>
    </source>
</evidence>
<dbReference type="EMBL" id="PEXT01000019">
    <property type="protein sequence ID" value="PIS43495.1"/>
    <property type="molecule type" value="Genomic_DNA"/>
</dbReference>
<reference evidence="2" key="1">
    <citation type="submission" date="2017-09" db="EMBL/GenBank/DDBJ databases">
        <title>Depth-based differentiation of microbial function through sediment-hosted aquifers and enrichment of novel symbionts in the deep terrestrial subsurface.</title>
        <authorList>
            <person name="Probst A.J."/>
            <person name="Ladd B."/>
            <person name="Jarett J.K."/>
            <person name="Geller-Mcgrath D.E."/>
            <person name="Sieber C.M.K."/>
            <person name="Emerson J.B."/>
            <person name="Anantharaman K."/>
            <person name="Thomas B.C."/>
            <person name="Malmstrom R."/>
            <person name="Stieglmeier M."/>
            <person name="Klingl A."/>
            <person name="Woyke T."/>
            <person name="Ryan C.M."/>
            <person name="Banfield J.F."/>
        </authorList>
    </citation>
    <scope>NUCLEOTIDE SEQUENCE [LARGE SCALE GENOMIC DNA]</scope>
</reference>
<comment type="caution">
    <text evidence="1">The sequence shown here is derived from an EMBL/GenBank/DDBJ whole genome shotgun (WGS) entry which is preliminary data.</text>
</comment>
<evidence type="ECO:0000313" key="1">
    <source>
        <dbReference type="EMBL" id="PIS43495.1"/>
    </source>
</evidence>
<protein>
    <submittedName>
        <fullName evidence="1">Uncharacterized protein</fullName>
    </submittedName>
</protein>
<name>A0A2H0YYE9_9BACT</name>
<dbReference type="InterPro" id="IPR011067">
    <property type="entry name" value="Plasmid_toxin/cell-grow_inhib"/>
</dbReference>
<dbReference type="Proteomes" id="UP000228687">
    <property type="component" value="Unassembled WGS sequence"/>
</dbReference>
<sequence length="85" mass="9857">MKKNFRLWTAKKEVLNDTKGTALFHEREVWWCALGVNIGFEQDGGQEDFERPVVILKKFNLDACLIVPLTGRPKEGKYYFPVGRI</sequence>
<proteinExistence type="predicted"/>
<gene>
    <name evidence="1" type="ORF">COT23_01005</name>
</gene>
<dbReference type="AlphaFoldDB" id="A0A2H0YYE9"/>
<accession>A0A2H0YYE9</accession>
<dbReference type="SUPFAM" id="SSF50118">
    <property type="entry name" value="Cell growth inhibitor/plasmid maintenance toxic component"/>
    <property type="match status" value="1"/>
</dbReference>